<feature type="chain" id="PRO_5040895648" evidence="1">
    <location>
        <begin position="17"/>
        <end position="116"/>
    </location>
</feature>
<dbReference type="RefSeq" id="XP_056512882.1">
    <property type="nucleotide sequence ID" value="XM_056654855.1"/>
</dbReference>
<dbReference type="AlphaFoldDB" id="A0A9W9FKT6"/>
<protein>
    <submittedName>
        <fullName evidence="2">Uncharacterized protein</fullName>
    </submittedName>
</protein>
<proteinExistence type="predicted"/>
<reference evidence="2" key="2">
    <citation type="journal article" date="2023" name="IMA Fungus">
        <title>Comparative genomic study of the Penicillium genus elucidates a diverse pangenome and 15 lateral gene transfer events.</title>
        <authorList>
            <person name="Petersen C."/>
            <person name="Sorensen T."/>
            <person name="Nielsen M.R."/>
            <person name="Sondergaard T.E."/>
            <person name="Sorensen J.L."/>
            <person name="Fitzpatrick D.A."/>
            <person name="Frisvad J.C."/>
            <person name="Nielsen K.L."/>
        </authorList>
    </citation>
    <scope>NUCLEOTIDE SEQUENCE</scope>
    <source>
        <strain evidence="2">IBT 34128</strain>
    </source>
</reference>
<sequence length="116" mass="12822">MRLLASLALLSVAVSASEFSLSEYYSTDCSDGTKFGDTKTGTTGWGCTEIQDPQSKRMKFENAGDYIFTYFTDDDCSKGAWQLKSPDGCKALKDQTFFSPFTHYKVCKIGEGKECS</sequence>
<name>A0A9W9FKT6_9EURO</name>
<dbReference type="EMBL" id="JAPMSZ010000005">
    <property type="protein sequence ID" value="KAJ5102051.1"/>
    <property type="molecule type" value="Genomic_DNA"/>
</dbReference>
<dbReference type="Proteomes" id="UP001141434">
    <property type="component" value="Unassembled WGS sequence"/>
</dbReference>
<evidence type="ECO:0000313" key="2">
    <source>
        <dbReference type="EMBL" id="KAJ5102051.1"/>
    </source>
</evidence>
<keyword evidence="1" id="KW-0732">Signal</keyword>
<evidence type="ECO:0000256" key="1">
    <source>
        <dbReference type="SAM" id="SignalP"/>
    </source>
</evidence>
<feature type="signal peptide" evidence="1">
    <location>
        <begin position="1"/>
        <end position="16"/>
    </location>
</feature>
<accession>A0A9W9FKT6</accession>
<comment type="caution">
    <text evidence="2">The sequence shown here is derived from an EMBL/GenBank/DDBJ whole genome shotgun (WGS) entry which is preliminary data.</text>
</comment>
<keyword evidence="3" id="KW-1185">Reference proteome</keyword>
<gene>
    <name evidence="2" type="ORF">NUU61_004273</name>
</gene>
<reference evidence="2" key="1">
    <citation type="submission" date="2022-11" db="EMBL/GenBank/DDBJ databases">
        <authorList>
            <person name="Petersen C."/>
        </authorList>
    </citation>
    <scope>NUCLEOTIDE SEQUENCE</scope>
    <source>
        <strain evidence="2">IBT 34128</strain>
    </source>
</reference>
<organism evidence="2 3">
    <name type="scientific">Penicillium alfredii</name>
    <dbReference type="NCBI Taxonomy" id="1506179"/>
    <lineage>
        <taxon>Eukaryota</taxon>
        <taxon>Fungi</taxon>
        <taxon>Dikarya</taxon>
        <taxon>Ascomycota</taxon>
        <taxon>Pezizomycotina</taxon>
        <taxon>Eurotiomycetes</taxon>
        <taxon>Eurotiomycetidae</taxon>
        <taxon>Eurotiales</taxon>
        <taxon>Aspergillaceae</taxon>
        <taxon>Penicillium</taxon>
    </lineage>
</organism>
<dbReference type="GeneID" id="81394023"/>
<evidence type="ECO:0000313" key="3">
    <source>
        <dbReference type="Proteomes" id="UP001141434"/>
    </source>
</evidence>